<dbReference type="EMBL" id="VSRR010002266">
    <property type="protein sequence ID" value="MPC30501.1"/>
    <property type="molecule type" value="Genomic_DNA"/>
</dbReference>
<protein>
    <submittedName>
        <fullName evidence="1">Uncharacterized protein</fullName>
    </submittedName>
</protein>
<accession>A0A5B7E8V0</accession>
<name>A0A5B7E8V0_PORTR</name>
<sequence length="185" mass="20082">MAASVRACWVREQRRRSQGAVATAAATAASRRPPQSCCKQVPPAFCTPFLPGIGGATWCTYALPARCRVPEGSESLPRQASRSASVTVAEREFVIRYSCLIAAREPFKSVTRGRSSRTGDAAILQQAEPYPRRLEGVQKDGCRPPDTGTNLQALPFFSTSGAWMAAPLSKKRLPHRHTTPLAMIL</sequence>
<organism evidence="1 2">
    <name type="scientific">Portunus trituberculatus</name>
    <name type="common">Swimming crab</name>
    <name type="synonym">Neptunus trituberculatus</name>
    <dbReference type="NCBI Taxonomy" id="210409"/>
    <lineage>
        <taxon>Eukaryota</taxon>
        <taxon>Metazoa</taxon>
        <taxon>Ecdysozoa</taxon>
        <taxon>Arthropoda</taxon>
        <taxon>Crustacea</taxon>
        <taxon>Multicrustacea</taxon>
        <taxon>Malacostraca</taxon>
        <taxon>Eumalacostraca</taxon>
        <taxon>Eucarida</taxon>
        <taxon>Decapoda</taxon>
        <taxon>Pleocyemata</taxon>
        <taxon>Brachyura</taxon>
        <taxon>Eubrachyura</taxon>
        <taxon>Portunoidea</taxon>
        <taxon>Portunidae</taxon>
        <taxon>Portuninae</taxon>
        <taxon>Portunus</taxon>
    </lineage>
</organism>
<gene>
    <name evidence="1" type="ORF">E2C01_023768</name>
</gene>
<dbReference type="AlphaFoldDB" id="A0A5B7E8V0"/>
<keyword evidence="2" id="KW-1185">Reference proteome</keyword>
<comment type="caution">
    <text evidence="1">The sequence shown here is derived from an EMBL/GenBank/DDBJ whole genome shotgun (WGS) entry which is preliminary data.</text>
</comment>
<evidence type="ECO:0000313" key="2">
    <source>
        <dbReference type="Proteomes" id="UP000324222"/>
    </source>
</evidence>
<dbReference type="Proteomes" id="UP000324222">
    <property type="component" value="Unassembled WGS sequence"/>
</dbReference>
<evidence type="ECO:0000313" key="1">
    <source>
        <dbReference type="EMBL" id="MPC30501.1"/>
    </source>
</evidence>
<reference evidence="1 2" key="1">
    <citation type="submission" date="2019-05" db="EMBL/GenBank/DDBJ databases">
        <title>Another draft genome of Portunus trituberculatus and its Hox gene families provides insights of decapod evolution.</title>
        <authorList>
            <person name="Jeong J.-H."/>
            <person name="Song I."/>
            <person name="Kim S."/>
            <person name="Choi T."/>
            <person name="Kim D."/>
            <person name="Ryu S."/>
            <person name="Kim W."/>
        </authorList>
    </citation>
    <scope>NUCLEOTIDE SEQUENCE [LARGE SCALE GENOMIC DNA]</scope>
    <source>
        <tissue evidence="1">Muscle</tissue>
    </source>
</reference>
<proteinExistence type="predicted"/>